<evidence type="ECO:0000256" key="1">
    <source>
        <dbReference type="SAM" id="MobiDB-lite"/>
    </source>
</evidence>
<gene>
    <name evidence="2" type="ORF">CCHR01_14953</name>
</gene>
<evidence type="ECO:0000313" key="2">
    <source>
        <dbReference type="EMBL" id="KAK1842412.1"/>
    </source>
</evidence>
<dbReference type="AlphaFoldDB" id="A0AAD9A779"/>
<organism evidence="2 3">
    <name type="scientific">Colletotrichum chrysophilum</name>
    <dbReference type="NCBI Taxonomy" id="1836956"/>
    <lineage>
        <taxon>Eukaryota</taxon>
        <taxon>Fungi</taxon>
        <taxon>Dikarya</taxon>
        <taxon>Ascomycota</taxon>
        <taxon>Pezizomycotina</taxon>
        <taxon>Sordariomycetes</taxon>
        <taxon>Hypocreomycetidae</taxon>
        <taxon>Glomerellales</taxon>
        <taxon>Glomerellaceae</taxon>
        <taxon>Colletotrichum</taxon>
        <taxon>Colletotrichum gloeosporioides species complex</taxon>
    </lineage>
</organism>
<dbReference type="Proteomes" id="UP001243330">
    <property type="component" value="Unassembled WGS sequence"/>
</dbReference>
<evidence type="ECO:0000313" key="3">
    <source>
        <dbReference type="Proteomes" id="UP001243330"/>
    </source>
</evidence>
<protein>
    <submittedName>
        <fullName evidence="2">Uncharacterized protein</fullName>
    </submittedName>
</protein>
<feature type="region of interest" description="Disordered" evidence="1">
    <location>
        <begin position="1"/>
        <end position="21"/>
    </location>
</feature>
<proteinExistence type="predicted"/>
<reference evidence="2" key="1">
    <citation type="submission" date="2023-01" db="EMBL/GenBank/DDBJ databases">
        <title>Colletotrichum chrysophilum M932 genome sequence.</title>
        <authorList>
            <person name="Baroncelli R."/>
        </authorList>
    </citation>
    <scope>NUCLEOTIDE SEQUENCE</scope>
    <source>
        <strain evidence="2">M932</strain>
    </source>
</reference>
<name>A0AAD9A779_9PEZI</name>
<comment type="caution">
    <text evidence="2">The sequence shown here is derived from an EMBL/GenBank/DDBJ whole genome shotgun (WGS) entry which is preliminary data.</text>
</comment>
<accession>A0AAD9A779</accession>
<dbReference type="EMBL" id="JAQOWY010000415">
    <property type="protein sequence ID" value="KAK1842412.1"/>
    <property type="molecule type" value="Genomic_DNA"/>
</dbReference>
<keyword evidence="3" id="KW-1185">Reference proteome</keyword>
<sequence>MHRFQGTDEATACGLSSDEPYVNDFPQSYLSMNGPNTSNQPYPKDVAVLAGLRSIQVAAREAVTAAERHVDAVDAFVVSFVQYMKTEHTHNTSDSSNA</sequence>